<feature type="domain" description="PAS" evidence="21">
    <location>
        <begin position="691"/>
        <end position="714"/>
    </location>
</feature>
<feature type="domain" description="Response regulatory" evidence="20">
    <location>
        <begin position="1202"/>
        <end position="1319"/>
    </location>
</feature>
<evidence type="ECO:0000256" key="17">
    <source>
        <dbReference type="PROSITE-ProRule" id="PRU00169"/>
    </source>
</evidence>
<dbReference type="InterPro" id="IPR035965">
    <property type="entry name" value="PAS-like_dom_sf"/>
</dbReference>
<dbReference type="eggNOG" id="COG2205">
    <property type="taxonomic scope" value="Bacteria"/>
</dbReference>
<evidence type="ECO:0000256" key="8">
    <source>
        <dbReference type="ARBA" id="ARBA00022741"/>
    </source>
</evidence>
<dbReference type="InterPro" id="IPR001789">
    <property type="entry name" value="Sig_transdc_resp-reg_receiver"/>
</dbReference>
<feature type="domain" description="HPt" evidence="23">
    <location>
        <begin position="1356"/>
        <end position="1454"/>
    </location>
</feature>
<dbReference type="RefSeq" id="WP_007039783.1">
    <property type="nucleotide sequence ID" value="NZ_AFWT01000006.1"/>
</dbReference>
<feature type="transmembrane region" description="Helical" evidence="18">
    <location>
        <begin position="20"/>
        <end position="44"/>
    </location>
</feature>
<keyword evidence="10" id="KW-0067">ATP-binding</keyword>
<dbReference type="InterPro" id="IPR000014">
    <property type="entry name" value="PAS"/>
</dbReference>
<evidence type="ECO:0000259" key="19">
    <source>
        <dbReference type="PROSITE" id="PS50109"/>
    </source>
</evidence>
<dbReference type="PROSITE" id="PS50113">
    <property type="entry name" value="PAC"/>
    <property type="match status" value="3"/>
</dbReference>
<dbReference type="SUPFAM" id="SSF47384">
    <property type="entry name" value="Homodimeric domain of signal transducing histidine kinase"/>
    <property type="match status" value="1"/>
</dbReference>
<dbReference type="InterPro" id="IPR013767">
    <property type="entry name" value="PAS_fold"/>
</dbReference>
<dbReference type="InterPro" id="IPR003661">
    <property type="entry name" value="HisK_dim/P_dom"/>
</dbReference>
<dbReference type="PANTHER" id="PTHR45339">
    <property type="entry name" value="HYBRID SIGNAL TRANSDUCTION HISTIDINE KINASE J"/>
    <property type="match status" value="1"/>
</dbReference>
<dbReference type="CDD" id="cd00082">
    <property type="entry name" value="HisKA"/>
    <property type="match status" value="1"/>
</dbReference>
<evidence type="ECO:0000259" key="22">
    <source>
        <dbReference type="PROSITE" id="PS50113"/>
    </source>
</evidence>
<protein>
    <recommendedName>
        <fullName evidence="15">Sensory/regulatory protein RpfC</fullName>
        <ecNumber evidence="3">2.7.13.3</ecNumber>
    </recommendedName>
</protein>
<dbReference type="InterPro" id="IPR036097">
    <property type="entry name" value="HisK_dim/P_sf"/>
</dbReference>
<keyword evidence="25" id="KW-1185">Reference proteome</keyword>
<sequence length="1454" mass="159998">MPRSTPLRKTLGRVLSSLGLTQAVVLFAALSAILVGSTSVTALIEQRFRETAGNALETVLEGTDRAIRVWARDQRRAALAFAQSTNVTTAVGSLLAADPDRASLLASDGLRRLREQFNVHLETGQYSGFFIIGPDNLSLASSRDDNVGSTNLLIEQPDVLEKLWAGETALSRIQATDIPLRGAVPLYRQETMFVGAPVRDARGQIVALLTLRIDPHEVLFPLLNQGRIGDTGTTYAFDRQGYLLSWTRLEPRLRALGLLGSAQAGLGDDSQQTRLKPPRVRITDPGVDLRTRKEAAVRPQDRPLTRMAASAIRGRRGIDMDGYRDYRGVPVVGVWLWDEALDIGLATEQDVAETYGLFSFVRLLIYGGVGVTALIVIALATVFVWGRRQVQETRNRLKAVFDSAVDGILIIDRNGCIEDVNPAIETMFGYPAAVMRGRNVKMLMTEMDAWGHDGYLERYRKTGEARVIGTGREGEGRRADGSLFPIELSVNRLELESGLRFAGVIRDVSERKQAQRLLQEAEERGRLILESAGEGIYGLDARGITSFINPAAGQILGYVPDELIGRSMHAAVHNVRPDGSPYPLEECPMYEAFTHGKAHWSATEVLWHKDGRPVPIEYTTTPIKKDGRLAGAVVTFRDITERKLLEEQLETALATAERERDAATEANRVMALTRAALDRTGIAEFWVGAGDGRVTLVSDRACDHLGYGREELLGMRVADFDPSLSGDRFVQRMQPIRERGWGRLETIHQTRDGRRLPVEITAMYKPAERDGEDIFIAFVTDITQRKEAEVQLIQAREEAEEANRAKSTFLATMSHEIRTPLNGVVGTLDMLEHTNLQPDQQDLASTAKESARMLQDVIDDVLDFSKIEAGRLELESVPLSMETLLETLGQNLSHLAAKQDVELLIYCDPRLPQVKGDPVRLNQILLNLAGNAIKFTSDLSGRSGRVLVCVEMLQQMNGRVGIALRVEDNGIGMSEAVRERLFQPFVQGEGETTRRFGGTGLGLVITQRLVELMGGRVEVRSELGQGSTFAVRLALDSVQGPSEERRSALAGIRVLLIEDESESTRILEDYLQHAGAEVTSVQPSRALAACRELCSTTAEALVVIDNHGDTSVSTPVRELLRIAAGDPHSHFVLIERGRRRDPLTDKEDRVSLDLNAMRRRTLINAVAVAAGRESPERSGVSDFEFTLSEPVSVDEVRASGRLILLADDNETNRKVIGQQLRMLGYGVVFAEDGRQALAKWRADDFNLLLTDCHMPLMDGYQLSRRIRELEKDGERAPIVAISADAMKGTAQKCFAAGMDDYVTKPIQLHELQSVLEKWLKAGVRADVAKVPVEEAVPAPAEALDPKVLGELLGTQDPEVLADFYDDFLRTGSQTAGLIQAAYSGSDIAELGRLAHQLKSSARTVGANGLADSCQRLEEAAKGGDSACVAQEMDRFSSLFQQVGQWIEHNQMQAE</sequence>
<keyword evidence="12" id="KW-0902">Two-component regulatory system</keyword>
<dbReference type="Pfam" id="PF02518">
    <property type="entry name" value="HATPase_c"/>
    <property type="match status" value="1"/>
</dbReference>
<evidence type="ECO:0000259" key="23">
    <source>
        <dbReference type="PROSITE" id="PS50894"/>
    </source>
</evidence>
<dbReference type="InterPro" id="IPR001610">
    <property type="entry name" value="PAC"/>
</dbReference>
<dbReference type="Pfam" id="PF00072">
    <property type="entry name" value="Response_reg"/>
    <property type="match status" value="1"/>
</dbReference>
<dbReference type="Proteomes" id="UP000004200">
    <property type="component" value="Unassembled WGS sequence"/>
</dbReference>
<evidence type="ECO:0000259" key="21">
    <source>
        <dbReference type="PROSITE" id="PS50112"/>
    </source>
</evidence>
<dbReference type="SMART" id="SM00448">
    <property type="entry name" value="REC"/>
    <property type="match status" value="1"/>
</dbReference>
<dbReference type="Pfam" id="PF00989">
    <property type="entry name" value="PAS"/>
    <property type="match status" value="1"/>
</dbReference>
<reference evidence="24 25" key="1">
    <citation type="submission" date="2011-06" db="EMBL/GenBank/DDBJ databases">
        <title>The draft genome of Thiorhodococcus drewsii AZ1.</title>
        <authorList>
            <consortium name="US DOE Joint Genome Institute (JGI-PGF)"/>
            <person name="Lucas S."/>
            <person name="Han J."/>
            <person name="Lapidus A."/>
            <person name="Cheng J.-F."/>
            <person name="Goodwin L."/>
            <person name="Pitluck S."/>
            <person name="Peters L."/>
            <person name="Land M.L."/>
            <person name="Hauser L."/>
            <person name="Vogl K."/>
            <person name="Liu Z."/>
            <person name="Imhoff J."/>
            <person name="Thiel V."/>
            <person name="Frigaard N.-U."/>
            <person name="Bryant D.A."/>
            <person name="Woyke T.J."/>
        </authorList>
    </citation>
    <scope>NUCLEOTIDE SEQUENCE [LARGE SCALE GENOMIC DNA]</scope>
    <source>
        <strain evidence="24 25">AZ1</strain>
    </source>
</reference>
<dbReference type="InterPro" id="IPR004358">
    <property type="entry name" value="Sig_transdc_His_kin-like_C"/>
</dbReference>
<evidence type="ECO:0000256" key="5">
    <source>
        <dbReference type="ARBA" id="ARBA00022553"/>
    </source>
</evidence>
<dbReference type="InterPro" id="IPR036641">
    <property type="entry name" value="HPT_dom_sf"/>
</dbReference>
<comment type="subcellular location">
    <subcellularLocation>
        <location evidence="2">Cell membrane</location>
        <topology evidence="2">Multi-pass membrane protein</topology>
    </subcellularLocation>
</comment>
<dbReference type="Gene3D" id="1.10.287.130">
    <property type="match status" value="1"/>
</dbReference>
<comment type="caution">
    <text evidence="24">The sequence shown here is derived from an EMBL/GenBank/DDBJ whole genome shotgun (WGS) entry which is preliminary data.</text>
</comment>
<comment type="subunit">
    <text evidence="14">At low DSF concentrations, interacts with RpfF.</text>
</comment>
<dbReference type="SMART" id="SM00388">
    <property type="entry name" value="HisKA"/>
    <property type="match status" value="1"/>
</dbReference>
<dbReference type="InterPro" id="IPR011006">
    <property type="entry name" value="CheY-like_superfamily"/>
</dbReference>
<evidence type="ECO:0000256" key="1">
    <source>
        <dbReference type="ARBA" id="ARBA00000085"/>
    </source>
</evidence>
<dbReference type="OrthoDB" id="9810730at2"/>
<keyword evidence="11 18" id="KW-1133">Transmembrane helix</keyword>
<dbReference type="InterPro" id="IPR005467">
    <property type="entry name" value="His_kinase_dom"/>
</dbReference>
<dbReference type="CDD" id="cd16922">
    <property type="entry name" value="HATPase_EvgS-ArcB-TorS-like"/>
    <property type="match status" value="1"/>
</dbReference>
<dbReference type="SMART" id="SM00387">
    <property type="entry name" value="HATPase_c"/>
    <property type="match status" value="1"/>
</dbReference>
<dbReference type="InterPro" id="IPR003594">
    <property type="entry name" value="HATPase_dom"/>
</dbReference>
<keyword evidence="6" id="KW-0808">Transferase</keyword>
<dbReference type="Gene3D" id="3.40.50.2300">
    <property type="match status" value="1"/>
</dbReference>
<dbReference type="Gene3D" id="3.30.565.10">
    <property type="entry name" value="Histidine kinase-like ATPase, C-terminal domain"/>
    <property type="match status" value="1"/>
</dbReference>
<feature type="domain" description="PAC" evidence="22">
    <location>
        <begin position="461"/>
        <end position="520"/>
    </location>
</feature>
<dbReference type="Gene3D" id="1.20.120.160">
    <property type="entry name" value="HPT domain"/>
    <property type="match status" value="1"/>
</dbReference>
<keyword evidence="8" id="KW-0547">Nucleotide-binding</keyword>
<keyword evidence="9 24" id="KW-0418">Kinase</keyword>
<evidence type="ECO:0000256" key="10">
    <source>
        <dbReference type="ARBA" id="ARBA00022840"/>
    </source>
</evidence>
<dbReference type="SUPFAM" id="SSF52172">
    <property type="entry name" value="CheY-like"/>
    <property type="match status" value="1"/>
</dbReference>
<evidence type="ECO:0000256" key="11">
    <source>
        <dbReference type="ARBA" id="ARBA00022989"/>
    </source>
</evidence>
<keyword evidence="7 18" id="KW-0812">Transmembrane</keyword>
<name>G2DYF6_9GAMM</name>
<dbReference type="InterPro" id="IPR036890">
    <property type="entry name" value="HATPase_C_sf"/>
</dbReference>
<dbReference type="CDD" id="cd17546">
    <property type="entry name" value="REC_hyHK_CKI1_RcsC-like"/>
    <property type="match status" value="1"/>
</dbReference>
<dbReference type="InterPro" id="IPR008207">
    <property type="entry name" value="Sig_transdc_His_kin_Hpt_dom"/>
</dbReference>
<evidence type="ECO:0000313" key="24">
    <source>
        <dbReference type="EMBL" id="EGV32583.1"/>
    </source>
</evidence>
<dbReference type="Pfam" id="PF13426">
    <property type="entry name" value="PAS_9"/>
    <property type="match status" value="2"/>
</dbReference>
<evidence type="ECO:0000256" key="6">
    <source>
        <dbReference type="ARBA" id="ARBA00022679"/>
    </source>
</evidence>
<evidence type="ECO:0000256" key="9">
    <source>
        <dbReference type="ARBA" id="ARBA00022777"/>
    </source>
</evidence>
<dbReference type="SMART" id="SM00091">
    <property type="entry name" value="PAS"/>
    <property type="match status" value="3"/>
</dbReference>
<dbReference type="InterPro" id="IPR000700">
    <property type="entry name" value="PAS-assoc_C"/>
</dbReference>
<feature type="domain" description="PAC" evidence="22">
    <location>
        <begin position="742"/>
        <end position="794"/>
    </location>
</feature>
<feature type="domain" description="PAS" evidence="21">
    <location>
        <begin position="521"/>
        <end position="578"/>
    </location>
</feature>
<dbReference type="eggNOG" id="COG2202">
    <property type="taxonomic scope" value="Bacteria"/>
</dbReference>
<dbReference type="SUPFAM" id="SSF47226">
    <property type="entry name" value="Histidine-containing phosphotransfer domain, HPT domain"/>
    <property type="match status" value="1"/>
</dbReference>
<evidence type="ECO:0000256" key="4">
    <source>
        <dbReference type="ARBA" id="ARBA00022475"/>
    </source>
</evidence>
<dbReference type="PROSITE" id="PS50112">
    <property type="entry name" value="PAS"/>
    <property type="match status" value="3"/>
</dbReference>
<evidence type="ECO:0000256" key="14">
    <source>
        <dbReference type="ARBA" id="ARBA00064003"/>
    </source>
</evidence>
<keyword evidence="13 18" id="KW-0472">Membrane</keyword>
<dbReference type="CDD" id="cd00130">
    <property type="entry name" value="PAS"/>
    <property type="match status" value="3"/>
</dbReference>
<evidence type="ECO:0000256" key="16">
    <source>
        <dbReference type="PROSITE-ProRule" id="PRU00110"/>
    </source>
</evidence>
<organism evidence="24 25">
    <name type="scientific">Thiorhodococcus drewsii AZ1</name>
    <dbReference type="NCBI Taxonomy" id="765913"/>
    <lineage>
        <taxon>Bacteria</taxon>
        <taxon>Pseudomonadati</taxon>
        <taxon>Pseudomonadota</taxon>
        <taxon>Gammaproteobacteria</taxon>
        <taxon>Chromatiales</taxon>
        <taxon>Chromatiaceae</taxon>
        <taxon>Thiorhodococcus</taxon>
    </lineage>
</organism>
<evidence type="ECO:0000256" key="15">
    <source>
        <dbReference type="ARBA" id="ARBA00068150"/>
    </source>
</evidence>
<dbReference type="EMBL" id="AFWT01000006">
    <property type="protein sequence ID" value="EGV32583.1"/>
    <property type="molecule type" value="Genomic_DNA"/>
</dbReference>
<dbReference type="SMART" id="SM00086">
    <property type="entry name" value="PAC"/>
    <property type="match status" value="3"/>
</dbReference>
<feature type="modified residue" description="4-aspartylphosphate" evidence="17">
    <location>
        <position position="1251"/>
    </location>
</feature>
<feature type="domain" description="PAC" evidence="22">
    <location>
        <begin position="600"/>
        <end position="651"/>
    </location>
</feature>
<dbReference type="STRING" id="765913.ThidrDRAFT_1068"/>
<feature type="domain" description="PAS" evidence="21">
    <location>
        <begin position="393"/>
        <end position="439"/>
    </location>
</feature>
<dbReference type="PROSITE" id="PS50110">
    <property type="entry name" value="RESPONSE_REGULATORY"/>
    <property type="match status" value="1"/>
</dbReference>
<evidence type="ECO:0000256" key="2">
    <source>
        <dbReference type="ARBA" id="ARBA00004651"/>
    </source>
</evidence>
<comment type="catalytic activity">
    <reaction evidence="1">
        <text>ATP + protein L-histidine = ADP + protein N-phospho-L-histidine.</text>
        <dbReference type="EC" id="2.7.13.3"/>
    </reaction>
</comment>
<dbReference type="PRINTS" id="PR00344">
    <property type="entry name" value="BCTRLSENSOR"/>
</dbReference>
<dbReference type="FunFam" id="1.10.287.130:FF:000002">
    <property type="entry name" value="Two-component osmosensing histidine kinase"/>
    <property type="match status" value="1"/>
</dbReference>
<feature type="modified residue" description="Phosphohistidine" evidence="16">
    <location>
        <position position="1395"/>
    </location>
</feature>
<evidence type="ECO:0000256" key="13">
    <source>
        <dbReference type="ARBA" id="ARBA00023136"/>
    </source>
</evidence>
<proteinExistence type="predicted"/>
<dbReference type="Gene3D" id="3.30.450.20">
    <property type="entry name" value="PAS domain"/>
    <property type="match status" value="3"/>
</dbReference>
<dbReference type="eggNOG" id="COG0784">
    <property type="taxonomic scope" value="Bacteria"/>
</dbReference>
<gene>
    <name evidence="24" type="ORF">ThidrDRAFT_1068</name>
</gene>
<evidence type="ECO:0000256" key="12">
    <source>
        <dbReference type="ARBA" id="ARBA00023012"/>
    </source>
</evidence>
<dbReference type="EC" id="2.7.13.3" evidence="3"/>
<evidence type="ECO:0000256" key="18">
    <source>
        <dbReference type="SAM" id="Phobius"/>
    </source>
</evidence>
<dbReference type="SUPFAM" id="SSF55785">
    <property type="entry name" value="PYP-like sensor domain (PAS domain)"/>
    <property type="match status" value="3"/>
</dbReference>
<keyword evidence="5 17" id="KW-0597">Phosphoprotein</keyword>
<accession>G2DYF6</accession>
<dbReference type="PATRIC" id="fig|765913.3.peg.1094"/>
<dbReference type="FunFam" id="3.30.565.10:FF:000010">
    <property type="entry name" value="Sensor histidine kinase RcsC"/>
    <property type="match status" value="1"/>
</dbReference>
<evidence type="ECO:0000313" key="25">
    <source>
        <dbReference type="Proteomes" id="UP000004200"/>
    </source>
</evidence>
<evidence type="ECO:0000256" key="3">
    <source>
        <dbReference type="ARBA" id="ARBA00012438"/>
    </source>
</evidence>
<dbReference type="GO" id="GO:0000155">
    <property type="term" value="F:phosphorelay sensor kinase activity"/>
    <property type="evidence" value="ECO:0007669"/>
    <property type="project" value="InterPro"/>
</dbReference>
<dbReference type="NCBIfam" id="TIGR00229">
    <property type="entry name" value="sensory_box"/>
    <property type="match status" value="3"/>
</dbReference>
<feature type="transmembrane region" description="Helical" evidence="18">
    <location>
        <begin position="363"/>
        <end position="386"/>
    </location>
</feature>
<evidence type="ECO:0000256" key="7">
    <source>
        <dbReference type="ARBA" id="ARBA00022692"/>
    </source>
</evidence>
<dbReference type="GO" id="GO:0005524">
    <property type="term" value="F:ATP binding"/>
    <property type="evidence" value="ECO:0007669"/>
    <property type="project" value="UniProtKB-KW"/>
</dbReference>
<dbReference type="PANTHER" id="PTHR45339:SF1">
    <property type="entry name" value="HYBRID SIGNAL TRANSDUCTION HISTIDINE KINASE J"/>
    <property type="match status" value="1"/>
</dbReference>
<evidence type="ECO:0000259" key="20">
    <source>
        <dbReference type="PROSITE" id="PS50110"/>
    </source>
</evidence>
<dbReference type="GO" id="GO:0006355">
    <property type="term" value="P:regulation of DNA-templated transcription"/>
    <property type="evidence" value="ECO:0007669"/>
    <property type="project" value="InterPro"/>
</dbReference>
<dbReference type="GO" id="GO:0005886">
    <property type="term" value="C:plasma membrane"/>
    <property type="evidence" value="ECO:0007669"/>
    <property type="project" value="UniProtKB-SubCell"/>
</dbReference>
<dbReference type="SUPFAM" id="SSF55874">
    <property type="entry name" value="ATPase domain of HSP90 chaperone/DNA topoisomerase II/histidine kinase"/>
    <property type="match status" value="1"/>
</dbReference>
<keyword evidence="4" id="KW-1003">Cell membrane</keyword>
<dbReference type="Pfam" id="PF01627">
    <property type="entry name" value="Hpt"/>
    <property type="match status" value="1"/>
</dbReference>
<feature type="domain" description="Histidine kinase" evidence="19">
    <location>
        <begin position="812"/>
        <end position="1037"/>
    </location>
</feature>
<dbReference type="PROSITE" id="PS50109">
    <property type="entry name" value="HIS_KIN"/>
    <property type="match status" value="1"/>
</dbReference>
<dbReference type="Pfam" id="PF00512">
    <property type="entry name" value="HisKA"/>
    <property type="match status" value="1"/>
</dbReference>
<dbReference type="PROSITE" id="PS50894">
    <property type="entry name" value="HPT"/>
    <property type="match status" value="1"/>
</dbReference>